<evidence type="ECO:0000313" key="1">
    <source>
        <dbReference type="EMBL" id="SOR29985.1"/>
    </source>
</evidence>
<organism evidence="1 2">
    <name type="scientific">Methylorubrum extorquens</name>
    <name type="common">Methylobacterium dichloromethanicum</name>
    <name type="synonym">Methylobacterium extorquens</name>
    <dbReference type="NCBI Taxonomy" id="408"/>
    <lineage>
        <taxon>Bacteria</taxon>
        <taxon>Pseudomonadati</taxon>
        <taxon>Pseudomonadota</taxon>
        <taxon>Alphaproteobacteria</taxon>
        <taxon>Hyphomicrobiales</taxon>
        <taxon>Methylobacteriaceae</taxon>
        <taxon>Methylorubrum</taxon>
    </lineage>
</organism>
<evidence type="ECO:0000313" key="2">
    <source>
        <dbReference type="Proteomes" id="UP000233769"/>
    </source>
</evidence>
<dbReference type="EMBL" id="LT962688">
    <property type="protein sequence ID" value="SOR29985.1"/>
    <property type="molecule type" value="Genomic_DNA"/>
</dbReference>
<accession>A0A2N9ARJ7</accession>
<reference evidence="2" key="1">
    <citation type="submission" date="2017-10" db="EMBL/GenBank/DDBJ databases">
        <authorList>
            <person name="Regsiter A."/>
            <person name="William W."/>
        </authorList>
    </citation>
    <scope>NUCLEOTIDE SEQUENCE [LARGE SCALE GENOMIC DNA]</scope>
</reference>
<protein>
    <submittedName>
        <fullName evidence="1">Uncharacterized protein</fullName>
    </submittedName>
</protein>
<proteinExistence type="predicted"/>
<name>A0A2N9ARJ7_METEX</name>
<gene>
    <name evidence="1" type="ORF">TK0001_3383</name>
</gene>
<dbReference type="AlphaFoldDB" id="A0A2N9ARJ7"/>
<dbReference type="Proteomes" id="UP000233769">
    <property type="component" value="Chromosome tk0001"/>
</dbReference>
<sequence length="75" mass="8147">MIETHGLRIATRPARPRILGERPVPLPTLFRFLATIAILAGLVFAGMFALATFVEPTPREISVTIPPSKLQPGGR</sequence>